<evidence type="ECO:0000256" key="2">
    <source>
        <dbReference type="ARBA" id="ARBA00006171"/>
    </source>
</evidence>
<dbReference type="InterPro" id="IPR041492">
    <property type="entry name" value="HAD_2"/>
</dbReference>
<comment type="cofactor">
    <cofactor evidence="1">
        <name>Mg(2+)</name>
        <dbReference type="ChEBI" id="CHEBI:18420"/>
    </cofactor>
</comment>
<dbReference type="PANTHER" id="PTHR46193:SF10">
    <property type="entry name" value="6-PHOSPHOGLUCONATE PHOSPHATASE"/>
    <property type="match status" value="1"/>
</dbReference>
<dbReference type="AlphaFoldDB" id="A0A1H5S3D3"/>
<dbReference type="SFLD" id="SFLDS00003">
    <property type="entry name" value="Haloacid_Dehalogenase"/>
    <property type="match status" value="1"/>
</dbReference>
<keyword evidence="3" id="KW-0479">Metal-binding</keyword>
<proteinExistence type="inferred from homology"/>
<dbReference type="InterPro" id="IPR006439">
    <property type="entry name" value="HAD-SF_hydro_IA"/>
</dbReference>
<evidence type="ECO:0000256" key="1">
    <source>
        <dbReference type="ARBA" id="ARBA00001946"/>
    </source>
</evidence>
<organism evidence="5 6">
    <name type="scientific">Vibrio hangzhouensis</name>
    <dbReference type="NCBI Taxonomy" id="462991"/>
    <lineage>
        <taxon>Bacteria</taxon>
        <taxon>Pseudomonadati</taxon>
        <taxon>Pseudomonadota</taxon>
        <taxon>Gammaproteobacteria</taxon>
        <taxon>Vibrionales</taxon>
        <taxon>Vibrionaceae</taxon>
        <taxon>Vibrio</taxon>
    </lineage>
</organism>
<gene>
    <name evidence="5" type="ORF">SAMN04488244_101206</name>
</gene>
<evidence type="ECO:0000256" key="4">
    <source>
        <dbReference type="ARBA" id="ARBA00022842"/>
    </source>
</evidence>
<dbReference type="RefSeq" id="WP_103878454.1">
    <property type="nucleotide sequence ID" value="NZ_FNVG01000001.1"/>
</dbReference>
<dbReference type="EMBL" id="FNVG01000001">
    <property type="protein sequence ID" value="SEF44271.1"/>
    <property type="molecule type" value="Genomic_DNA"/>
</dbReference>
<protein>
    <submittedName>
        <fullName evidence="5">Haloacid dehalogenase superfamily, subfamily IA, variant 3 with third motif having DD or ED</fullName>
    </submittedName>
</protein>
<dbReference type="GO" id="GO:0046872">
    <property type="term" value="F:metal ion binding"/>
    <property type="evidence" value="ECO:0007669"/>
    <property type="project" value="UniProtKB-KW"/>
</dbReference>
<dbReference type="Gene3D" id="1.10.150.240">
    <property type="entry name" value="Putative phosphatase, domain 2"/>
    <property type="match status" value="1"/>
</dbReference>
<evidence type="ECO:0000313" key="6">
    <source>
        <dbReference type="Proteomes" id="UP000236721"/>
    </source>
</evidence>
<dbReference type="InterPro" id="IPR023198">
    <property type="entry name" value="PGP-like_dom2"/>
</dbReference>
<keyword evidence="6" id="KW-1185">Reference proteome</keyword>
<keyword evidence="4" id="KW-0460">Magnesium</keyword>
<evidence type="ECO:0000313" key="5">
    <source>
        <dbReference type="EMBL" id="SEF44271.1"/>
    </source>
</evidence>
<dbReference type="InterPro" id="IPR051600">
    <property type="entry name" value="Beta-PGM-like"/>
</dbReference>
<dbReference type="GO" id="GO:0003824">
    <property type="term" value="F:catalytic activity"/>
    <property type="evidence" value="ECO:0007669"/>
    <property type="project" value="UniProtKB-ARBA"/>
</dbReference>
<accession>A0A1H5S3D3</accession>
<dbReference type="PRINTS" id="PR00413">
    <property type="entry name" value="HADHALOGNASE"/>
</dbReference>
<dbReference type="PANTHER" id="PTHR46193">
    <property type="entry name" value="6-PHOSPHOGLUCONATE PHOSPHATASE"/>
    <property type="match status" value="1"/>
</dbReference>
<dbReference type="SUPFAM" id="SSF56784">
    <property type="entry name" value="HAD-like"/>
    <property type="match status" value="1"/>
</dbReference>
<dbReference type="OrthoDB" id="9800058at2"/>
<dbReference type="Proteomes" id="UP000236721">
    <property type="component" value="Unassembled WGS sequence"/>
</dbReference>
<comment type="similarity">
    <text evidence="2">Belongs to the HAD-like hydrolase superfamily. CbbY/CbbZ/Gph/YieH family.</text>
</comment>
<dbReference type="NCBIfam" id="TIGR01509">
    <property type="entry name" value="HAD-SF-IA-v3"/>
    <property type="match status" value="1"/>
</dbReference>
<dbReference type="Gene3D" id="3.40.50.1000">
    <property type="entry name" value="HAD superfamily/HAD-like"/>
    <property type="match status" value="1"/>
</dbReference>
<dbReference type="InterPro" id="IPR036412">
    <property type="entry name" value="HAD-like_sf"/>
</dbReference>
<name>A0A1H5S3D3_9VIBR</name>
<evidence type="ECO:0000256" key="3">
    <source>
        <dbReference type="ARBA" id="ARBA00022723"/>
    </source>
</evidence>
<sequence length="220" mass="24215">MSVVKCVLFDCDGTLVDSEKLCCEAIVTTFEQVGVSLSLDAVSDNFSGGKIADVLSSAQDLAKSHVSLDLLEPIYREETKRLFEEKLRPIEGVMSLLHYLDEQGIEYCVVTNGPVSKAEKMLSIVGLADKFTGKIISAFDANSWKPEPDLLQYSVTIMGFLPTECLYVDDTVKGVRMGVSAGLRTIHFATSCDYEQRNATCLTSMEQVIDYINEQNNSAL</sequence>
<dbReference type="InterPro" id="IPR023214">
    <property type="entry name" value="HAD_sf"/>
</dbReference>
<dbReference type="Pfam" id="PF13419">
    <property type="entry name" value="HAD_2"/>
    <property type="match status" value="1"/>
</dbReference>
<reference evidence="6" key="1">
    <citation type="submission" date="2016-10" db="EMBL/GenBank/DDBJ databases">
        <authorList>
            <person name="Varghese N."/>
            <person name="Submissions S."/>
        </authorList>
    </citation>
    <scope>NUCLEOTIDE SEQUENCE [LARGE SCALE GENOMIC DNA]</scope>
    <source>
        <strain evidence="6">CGMCC 1.7062</strain>
    </source>
</reference>
<dbReference type="SFLD" id="SFLDG01129">
    <property type="entry name" value="C1.5:_HAD__Beta-PGM__Phosphata"/>
    <property type="match status" value="1"/>
</dbReference>